<feature type="transmembrane region" description="Helical" evidence="6">
    <location>
        <begin position="82"/>
        <end position="99"/>
    </location>
</feature>
<sequence>MQQPQEVAVSTTPKAHGKAVSVICLLVAMSSLQGGAALAKGLFAGIGAEGVTALRIGFSAIFLCLIFRPWRMPLNQIVWRPIFIYGVALGSMNLAFYMALRTIPLGPAVAIEFTGPLAVAIFYSRRLSDAGWLGLAVFGLYLLLPFGQISGGMDTTGVLLALFAGACWAVYIVVGKKAGDANGRMSVPLGALVAAMFIFPIGLIHAGTALFSLSILPVALLVALFSSTLPYSFEMIALTRLPSKTFSTLMSLEPALGAVSGYLFLKEGLTLSQGIAVLCIIVSSIGITGFSKNDPQVSA</sequence>
<feature type="transmembrane region" description="Helical" evidence="6">
    <location>
        <begin position="105"/>
        <end position="123"/>
    </location>
</feature>
<feature type="transmembrane region" description="Helical" evidence="6">
    <location>
        <begin position="186"/>
        <end position="204"/>
    </location>
</feature>
<dbReference type="InterPro" id="IPR000620">
    <property type="entry name" value="EamA_dom"/>
</dbReference>
<dbReference type="AlphaFoldDB" id="A0A840RZY9"/>
<gene>
    <name evidence="8" type="ORF">HNR39_003832</name>
</gene>
<protein>
    <submittedName>
        <fullName evidence="8">Inner membrane transporter RhtA</fullName>
    </submittedName>
</protein>
<evidence type="ECO:0000313" key="8">
    <source>
        <dbReference type="EMBL" id="MBB5201970.1"/>
    </source>
</evidence>
<keyword evidence="9" id="KW-1185">Reference proteome</keyword>
<comment type="subcellular location">
    <subcellularLocation>
        <location evidence="1">Membrane</location>
        <topology evidence="1">Multi-pass membrane protein</topology>
    </subcellularLocation>
</comment>
<dbReference type="InterPro" id="IPR037185">
    <property type="entry name" value="EmrE-like"/>
</dbReference>
<dbReference type="EMBL" id="JACHHQ010000009">
    <property type="protein sequence ID" value="MBB5201970.1"/>
    <property type="molecule type" value="Genomic_DNA"/>
</dbReference>
<feature type="transmembrane region" description="Helical" evidence="6">
    <location>
        <begin position="245"/>
        <end position="265"/>
    </location>
</feature>
<feature type="transmembrane region" description="Helical" evidence="6">
    <location>
        <begin position="155"/>
        <end position="174"/>
    </location>
</feature>
<proteinExistence type="inferred from homology"/>
<keyword evidence="4 6" id="KW-1133">Transmembrane helix</keyword>
<dbReference type="InterPro" id="IPR050638">
    <property type="entry name" value="AA-Vitamin_Transporters"/>
</dbReference>
<feature type="transmembrane region" description="Helical" evidence="6">
    <location>
        <begin position="210"/>
        <end position="233"/>
    </location>
</feature>
<evidence type="ECO:0000256" key="6">
    <source>
        <dbReference type="SAM" id="Phobius"/>
    </source>
</evidence>
<evidence type="ECO:0000256" key="4">
    <source>
        <dbReference type="ARBA" id="ARBA00022989"/>
    </source>
</evidence>
<keyword evidence="3 6" id="KW-0812">Transmembrane</keyword>
<name>A0A840RZY9_9BURK</name>
<feature type="transmembrane region" description="Helical" evidence="6">
    <location>
        <begin position="130"/>
        <end position="149"/>
    </location>
</feature>
<feature type="transmembrane region" description="Helical" evidence="6">
    <location>
        <begin position="52"/>
        <end position="70"/>
    </location>
</feature>
<dbReference type="PANTHER" id="PTHR32322:SF2">
    <property type="entry name" value="EAMA DOMAIN-CONTAINING PROTEIN"/>
    <property type="match status" value="1"/>
</dbReference>
<feature type="domain" description="EamA" evidence="7">
    <location>
        <begin position="156"/>
        <end position="288"/>
    </location>
</feature>
<evidence type="ECO:0000256" key="2">
    <source>
        <dbReference type="ARBA" id="ARBA00007362"/>
    </source>
</evidence>
<feature type="transmembrane region" description="Helical" evidence="6">
    <location>
        <begin position="271"/>
        <end position="290"/>
    </location>
</feature>
<evidence type="ECO:0000256" key="3">
    <source>
        <dbReference type="ARBA" id="ARBA00022692"/>
    </source>
</evidence>
<dbReference type="SUPFAM" id="SSF103481">
    <property type="entry name" value="Multidrug resistance efflux transporter EmrE"/>
    <property type="match status" value="2"/>
</dbReference>
<keyword evidence="5 6" id="KW-0472">Membrane</keyword>
<dbReference type="Pfam" id="PF00892">
    <property type="entry name" value="EamA"/>
    <property type="match status" value="1"/>
</dbReference>
<comment type="caution">
    <text evidence="8">The sequence shown here is derived from an EMBL/GenBank/DDBJ whole genome shotgun (WGS) entry which is preliminary data.</text>
</comment>
<organism evidence="8 9">
    <name type="scientific">Glaciimonas immobilis</name>
    <dbReference type="NCBI Taxonomy" id="728004"/>
    <lineage>
        <taxon>Bacteria</taxon>
        <taxon>Pseudomonadati</taxon>
        <taxon>Pseudomonadota</taxon>
        <taxon>Betaproteobacteria</taxon>
        <taxon>Burkholderiales</taxon>
        <taxon>Oxalobacteraceae</taxon>
        <taxon>Glaciimonas</taxon>
    </lineage>
</organism>
<dbReference type="Proteomes" id="UP000571084">
    <property type="component" value="Unassembled WGS sequence"/>
</dbReference>
<reference evidence="8 9" key="1">
    <citation type="submission" date="2020-08" db="EMBL/GenBank/DDBJ databases">
        <title>Genomic Encyclopedia of Type Strains, Phase IV (KMG-IV): sequencing the most valuable type-strain genomes for metagenomic binning, comparative biology and taxonomic classification.</title>
        <authorList>
            <person name="Goeker M."/>
        </authorList>
    </citation>
    <scope>NUCLEOTIDE SEQUENCE [LARGE SCALE GENOMIC DNA]</scope>
    <source>
        <strain evidence="8 9">DSM 23240</strain>
    </source>
</reference>
<evidence type="ECO:0000256" key="5">
    <source>
        <dbReference type="ARBA" id="ARBA00023136"/>
    </source>
</evidence>
<comment type="similarity">
    <text evidence="2">Belongs to the EamA transporter family.</text>
</comment>
<feature type="transmembrane region" description="Helical" evidence="6">
    <location>
        <begin position="20"/>
        <end position="46"/>
    </location>
</feature>
<evidence type="ECO:0000259" key="7">
    <source>
        <dbReference type="Pfam" id="PF00892"/>
    </source>
</evidence>
<evidence type="ECO:0000256" key="1">
    <source>
        <dbReference type="ARBA" id="ARBA00004141"/>
    </source>
</evidence>
<evidence type="ECO:0000313" key="9">
    <source>
        <dbReference type="Proteomes" id="UP000571084"/>
    </source>
</evidence>
<dbReference type="GO" id="GO:0016020">
    <property type="term" value="C:membrane"/>
    <property type="evidence" value="ECO:0007669"/>
    <property type="project" value="UniProtKB-SubCell"/>
</dbReference>
<accession>A0A840RZY9</accession>
<dbReference type="PANTHER" id="PTHR32322">
    <property type="entry name" value="INNER MEMBRANE TRANSPORTER"/>
    <property type="match status" value="1"/>
</dbReference>